<feature type="signal peptide" evidence="2">
    <location>
        <begin position="1"/>
        <end position="24"/>
    </location>
</feature>
<dbReference type="SUPFAM" id="SSF160387">
    <property type="entry name" value="NosL/MerB-like"/>
    <property type="match status" value="1"/>
</dbReference>
<keyword evidence="4" id="KW-1185">Reference proteome</keyword>
<organism evidence="3 4">
    <name type="scientific">Bradyrhizobium shewense</name>
    <dbReference type="NCBI Taxonomy" id="1761772"/>
    <lineage>
        <taxon>Bacteria</taxon>
        <taxon>Pseudomonadati</taxon>
        <taxon>Pseudomonadota</taxon>
        <taxon>Alphaproteobacteria</taxon>
        <taxon>Hyphomicrobiales</taxon>
        <taxon>Nitrobacteraceae</taxon>
        <taxon>Bradyrhizobium</taxon>
    </lineage>
</organism>
<dbReference type="Gene3D" id="3.30.70.2060">
    <property type="match status" value="1"/>
</dbReference>
<dbReference type="PANTHER" id="PTHR41247">
    <property type="entry name" value="HTH-TYPE TRANSCRIPTIONAL REPRESSOR YCNK"/>
    <property type="match status" value="1"/>
</dbReference>
<reference evidence="4" key="1">
    <citation type="submission" date="2016-08" db="EMBL/GenBank/DDBJ databases">
        <authorList>
            <person name="Varghese N."/>
            <person name="Submissions Spin"/>
        </authorList>
    </citation>
    <scope>NUCLEOTIDE SEQUENCE [LARGE SCALE GENOMIC DNA]</scope>
    <source>
        <strain evidence="4">ERR11</strain>
    </source>
</reference>
<proteinExistence type="predicted"/>
<keyword evidence="2" id="KW-0732">Signal</keyword>
<dbReference type="EMBL" id="FMAI01000006">
    <property type="protein sequence ID" value="SCB32700.1"/>
    <property type="molecule type" value="Genomic_DNA"/>
</dbReference>
<evidence type="ECO:0000256" key="1">
    <source>
        <dbReference type="SAM" id="MobiDB-lite"/>
    </source>
</evidence>
<dbReference type="Pfam" id="PF05573">
    <property type="entry name" value="NosL"/>
    <property type="match status" value="1"/>
</dbReference>
<feature type="chain" id="PRO_5008684880" evidence="2">
    <location>
        <begin position="25"/>
        <end position="190"/>
    </location>
</feature>
<dbReference type="PROSITE" id="PS51257">
    <property type="entry name" value="PROKAR_LIPOPROTEIN"/>
    <property type="match status" value="1"/>
</dbReference>
<evidence type="ECO:0000313" key="4">
    <source>
        <dbReference type="Proteomes" id="UP000199184"/>
    </source>
</evidence>
<dbReference type="Gene3D" id="3.30.70.2050">
    <property type="match status" value="1"/>
</dbReference>
<sequence>MRRRTILFALLVPLALAGCNEKQAAKIPSPHRMTAEDIGHYCGMNVLEHPGPKGHVFAASLMEPVWFSSVRDTIAFTMLPDEPKDIQAIYVSDMGKAPDWDKPGADNWIEARKALYVIESRVKSGMGGDEVVPFSDRAAAEKFAGENGGRIVGFDEVPRDYVLTSANAAGAGAADEAAEAPPGERSRRTP</sequence>
<name>A0A1C3VY34_9BRAD</name>
<feature type="region of interest" description="Disordered" evidence="1">
    <location>
        <begin position="168"/>
        <end position="190"/>
    </location>
</feature>
<protein>
    <submittedName>
        <fullName evidence="3">Copper chaperone NosL</fullName>
    </submittedName>
</protein>
<dbReference type="AlphaFoldDB" id="A0A1C3VY34"/>
<evidence type="ECO:0000256" key="2">
    <source>
        <dbReference type="SAM" id="SignalP"/>
    </source>
</evidence>
<dbReference type="PANTHER" id="PTHR41247:SF1">
    <property type="entry name" value="HTH-TYPE TRANSCRIPTIONAL REPRESSOR YCNK"/>
    <property type="match status" value="1"/>
</dbReference>
<dbReference type="InterPro" id="IPR008719">
    <property type="entry name" value="N2O_reductase_NosL"/>
</dbReference>
<dbReference type="Proteomes" id="UP000199184">
    <property type="component" value="Unassembled WGS sequence"/>
</dbReference>
<accession>A0A1C3VY34</accession>
<gene>
    <name evidence="3" type="ORF">GA0061098_100632</name>
</gene>
<dbReference type="RefSeq" id="WP_091956697.1">
    <property type="nucleotide sequence ID" value="NZ_FMAI01000006.1"/>
</dbReference>
<evidence type="ECO:0000313" key="3">
    <source>
        <dbReference type="EMBL" id="SCB32700.1"/>
    </source>
</evidence>
<feature type="compositionally biased region" description="Low complexity" evidence="1">
    <location>
        <begin position="168"/>
        <end position="181"/>
    </location>
</feature>